<evidence type="ECO:0000313" key="12">
    <source>
        <dbReference type="EMBL" id="MTV55422.1"/>
    </source>
</evidence>
<comment type="caution">
    <text evidence="12">The sequence shown here is derived from an EMBL/GenBank/DDBJ whole genome shotgun (WGS) entry which is preliminary data.</text>
</comment>
<dbReference type="EMBL" id="BMKG01000013">
    <property type="protein sequence ID" value="GGC08466.1"/>
    <property type="molecule type" value="Genomic_DNA"/>
</dbReference>
<dbReference type="InterPro" id="IPR003661">
    <property type="entry name" value="HisK_dim/P_dom"/>
</dbReference>
<dbReference type="Pfam" id="PF02518">
    <property type="entry name" value="HATPase_c"/>
    <property type="match status" value="1"/>
</dbReference>
<evidence type="ECO:0000256" key="6">
    <source>
        <dbReference type="ARBA" id="ARBA00022777"/>
    </source>
</evidence>
<dbReference type="Pfam" id="PF00512">
    <property type="entry name" value="HisKA"/>
    <property type="match status" value="1"/>
</dbReference>
<dbReference type="InterPro" id="IPR004358">
    <property type="entry name" value="Sig_transdc_His_kin-like_C"/>
</dbReference>
<dbReference type="Pfam" id="PF00072">
    <property type="entry name" value="Response_reg"/>
    <property type="match status" value="1"/>
</dbReference>
<dbReference type="Gene3D" id="1.10.287.130">
    <property type="match status" value="1"/>
</dbReference>
<dbReference type="EMBL" id="WNKZ01000083">
    <property type="protein sequence ID" value="MTV55422.1"/>
    <property type="molecule type" value="Genomic_DNA"/>
</dbReference>
<evidence type="ECO:0000256" key="5">
    <source>
        <dbReference type="ARBA" id="ARBA00022679"/>
    </source>
</evidence>
<dbReference type="SUPFAM" id="SSF47384">
    <property type="entry name" value="Homodimeric domain of signal transducing histidine kinase"/>
    <property type="match status" value="1"/>
</dbReference>
<reference evidence="12 13" key="3">
    <citation type="submission" date="2019-11" db="EMBL/GenBank/DDBJ databases">
        <title>Type strains purchased from KCTC, JCM and DSMZ.</title>
        <authorList>
            <person name="Lu H."/>
        </authorList>
    </citation>
    <scope>NUCLEOTIDE SEQUENCE [LARGE SCALE GENOMIC DNA]</scope>
    <source>
        <strain evidence="12 13">KCTC 52429</strain>
    </source>
</reference>
<comment type="subcellular location">
    <subcellularLocation>
        <location evidence="2">Cell inner membrane</location>
        <topology evidence="2">Multi-pass membrane protein</topology>
    </subcellularLocation>
</comment>
<dbReference type="SUPFAM" id="SSF55785">
    <property type="entry name" value="PYP-like sensor domain (PAS domain)"/>
    <property type="match status" value="1"/>
</dbReference>
<evidence type="ECO:0000259" key="8">
    <source>
        <dbReference type="PROSITE" id="PS50109"/>
    </source>
</evidence>
<dbReference type="SMART" id="SM00387">
    <property type="entry name" value="HATPase_c"/>
    <property type="match status" value="1"/>
</dbReference>
<dbReference type="NCBIfam" id="TIGR00229">
    <property type="entry name" value="sensory_box"/>
    <property type="match status" value="1"/>
</dbReference>
<gene>
    <name evidence="11" type="ORF">GCM10011572_32560</name>
    <name evidence="12" type="ORF">GM672_22105</name>
</gene>
<dbReference type="InterPro" id="IPR003594">
    <property type="entry name" value="HATPase_dom"/>
</dbReference>
<evidence type="ECO:0000256" key="7">
    <source>
        <dbReference type="PROSITE-ProRule" id="PRU00169"/>
    </source>
</evidence>
<dbReference type="Gene3D" id="3.30.450.20">
    <property type="entry name" value="PAS domain"/>
    <property type="match status" value="1"/>
</dbReference>
<dbReference type="PROSITE" id="PS50110">
    <property type="entry name" value="RESPONSE_REGULATORY"/>
    <property type="match status" value="1"/>
</dbReference>
<reference evidence="14" key="2">
    <citation type="journal article" date="2019" name="Int. J. Syst. Evol. Microbiol.">
        <title>The Global Catalogue of Microorganisms (GCM) 10K type strain sequencing project: providing services to taxonomists for standard genome sequencing and annotation.</title>
        <authorList>
            <consortium name="The Broad Institute Genomics Platform"/>
            <consortium name="The Broad Institute Genome Sequencing Center for Infectious Disease"/>
            <person name="Wu L."/>
            <person name="Ma J."/>
        </authorList>
    </citation>
    <scope>NUCLEOTIDE SEQUENCE [LARGE SCALE GENOMIC DNA]</scope>
    <source>
        <strain evidence="14">CGMCC 1.15931</strain>
    </source>
</reference>
<dbReference type="GO" id="GO:0005886">
    <property type="term" value="C:plasma membrane"/>
    <property type="evidence" value="ECO:0007669"/>
    <property type="project" value="UniProtKB-SubCell"/>
</dbReference>
<dbReference type="EC" id="2.7.13.3" evidence="3"/>
<sequence>MEQRAVPAPDAAWLRAPCGLLIAGSNGLIERVNDTFCNWLGYRRDELEGRERFVDLMPMGARLFHLTHWLPLLQMQGSIAEVQLDLVHRDGRRVPMLLNALRREADGSFTDEIGAMVATDRKKYERELINARQRAETAEAGQRGLNEALAREDRRKDEFIATLAHELRNPLAPFANVLEVWRQRPDDASLWHWGQAVLQRQLDQLTHLVDDLLEVSRISQGKLDLRREVLDLGPLLANAVESVMPAAAAAGQTLSTRLPERPLLVDGDRTRLTQIACNLLNNASKFTPEGGAVTLSAGIDGDFAVIEVADTGAGIPPEHLERIFDMFSQLTPPLERSTGGLGIGLALVKGLTELHGGAVAARSNGLGHGSVFQVRLPLVAPTQAPTDAPAEPSDQAVTPRRQSTRVLVIDDNVDAAETLVMALELLGHTVRSAHTGLAGLAALEQFRPDCALVDIGLPDIDGYELARRTRAAPWSTDIAMIAVTGWGQEADKQAAAQAGFDAHFTKPIDFNRLDAAIGELLGR</sequence>
<protein>
    <recommendedName>
        <fullName evidence="3">histidine kinase</fullName>
        <ecNumber evidence="3">2.7.13.3</ecNumber>
    </recommendedName>
</protein>
<evidence type="ECO:0000313" key="11">
    <source>
        <dbReference type="EMBL" id="GGC08466.1"/>
    </source>
</evidence>
<dbReference type="CDD" id="cd17580">
    <property type="entry name" value="REC_2_DhkD-like"/>
    <property type="match status" value="1"/>
</dbReference>
<dbReference type="FunFam" id="3.30.565.10:FF:000006">
    <property type="entry name" value="Sensor histidine kinase WalK"/>
    <property type="match status" value="1"/>
</dbReference>
<dbReference type="AlphaFoldDB" id="A0A6I3T4L1"/>
<dbReference type="CDD" id="cd00082">
    <property type="entry name" value="HisKA"/>
    <property type="match status" value="1"/>
</dbReference>
<dbReference type="Proteomes" id="UP000622638">
    <property type="component" value="Unassembled WGS sequence"/>
</dbReference>
<comment type="catalytic activity">
    <reaction evidence="1">
        <text>ATP + protein L-histidine = ADP + protein N-phospho-L-histidine.</text>
        <dbReference type="EC" id="2.7.13.3"/>
    </reaction>
</comment>
<organism evidence="12 13">
    <name type="scientific">Pseudoduganella buxea</name>
    <dbReference type="NCBI Taxonomy" id="1949069"/>
    <lineage>
        <taxon>Bacteria</taxon>
        <taxon>Pseudomonadati</taxon>
        <taxon>Pseudomonadota</taxon>
        <taxon>Betaproteobacteria</taxon>
        <taxon>Burkholderiales</taxon>
        <taxon>Oxalobacteraceae</taxon>
        <taxon>Telluria group</taxon>
        <taxon>Pseudoduganella</taxon>
    </lineage>
</organism>
<evidence type="ECO:0000256" key="1">
    <source>
        <dbReference type="ARBA" id="ARBA00000085"/>
    </source>
</evidence>
<dbReference type="GO" id="GO:0000155">
    <property type="term" value="F:phosphorelay sensor kinase activity"/>
    <property type="evidence" value="ECO:0007669"/>
    <property type="project" value="InterPro"/>
</dbReference>
<keyword evidence="14" id="KW-1185">Reference proteome</keyword>
<dbReference type="InterPro" id="IPR011006">
    <property type="entry name" value="CheY-like_superfamily"/>
</dbReference>
<dbReference type="PANTHER" id="PTHR43547:SF2">
    <property type="entry name" value="HYBRID SIGNAL TRANSDUCTION HISTIDINE KINASE C"/>
    <property type="match status" value="1"/>
</dbReference>
<evidence type="ECO:0000259" key="9">
    <source>
        <dbReference type="PROSITE" id="PS50110"/>
    </source>
</evidence>
<evidence type="ECO:0000256" key="2">
    <source>
        <dbReference type="ARBA" id="ARBA00004429"/>
    </source>
</evidence>
<dbReference type="InterPro" id="IPR035965">
    <property type="entry name" value="PAS-like_dom_sf"/>
</dbReference>
<evidence type="ECO:0000313" key="14">
    <source>
        <dbReference type="Proteomes" id="UP000622638"/>
    </source>
</evidence>
<dbReference type="PROSITE" id="PS50109">
    <property type="entry name" value="HIS_KIN"/>
    <property type="match status" value="1"/>
</dbReference>
<feature type="domain" description="Histidine kinase" evidence="8">
    <location>
        <begin position="162"/>
        <end position="380"/>
    </location>
</feature>
<dbReference type="Gene3D" id="3.30.565.10">
    <property type="entry name" value="Histidine kinase-like ATPase, C-terminal domain"/>
    <property type="match status" value="1"/>
</dbReference>
<feature type="domain" description="Response regulatory" evidence="9">
    <location>
        <begin position="405"/>
        <end position="521"/>
    </location>
</feature>
<dbReference type="InterPro" id="IPR036097">
    <property type="entry name" value="HisK_dim/P_sf"/>
</dbReference>
<dbReference type="SMART" id="SM00448">
    <property type="entry name" value="REC"/>
    <property type="match status" value="1"/>
</dbReference>
<dbReference type="PRINTS" id="PR00344">
    <property type="entry name" value="BCTRLSENSOR"/>
</dbReference>
<feature type="domain" description="PAS" evidence="10">
    <location>
        <begin position="20"/>
        <end position="57"/>
    </location>
</feature>
<keyword evidence="5" id="KW-0808">Transferase</keyword>
<dbReference type="SUPFAM" id="SSF55874">
    <property type="entry name" value="ATPase domain of HSP90 chaperone/DNA topoisomerase II/histidine kinase"/>
    <property type="match status" value="1"/>
</dbReference>
<dbReference type="InterPro" id="IPR000014">
    <property type="entry name" value="PAS"/>
</dbReference>
<dbReference type="PANTHER" id="PTHR43547">
    <property type="entry name" value="TWO-COMPONENT HISTIDINE KINASE"/>
    <property type="match status" value="1"/>
</dbReference>
<dbReference type="Gene3D" id="3.40.50.2300">
    <property type="match status" value="1"/>
</dbReference>
<evidence type="ECO:0000313" key="13">
    <source>
        <dbReference type="Proteomes" id="UP000430634"/>
    </source>
</evidence>
<keyword evidence="6" id="KW-0418">Kinase</keyword>
<keyword evidence="4 7" id="KW-0597">Phosphoprotein</keyword>
<dbReference type="CDD" id="cd00130">
    <property type="entry name" value="PAS"/>
    <property type="match status" value="1"/>
</dbReference>
<evidence type="ECO:0000259" key="10">
    <source>
        <dbReference type="PROSITE" id="PS50112"/>
    </source>
</evidence>
<proteinExistence type="predicted"/>
<name>A0A6I3T4L1_9BURK</name>
<dbReference type="OrthoDB" id="9768069at2"/>
<feature type="modified residue" description="4-aspartylphosphate" evidence="7">
    <location>
        <position position="454"/>
    </location>
</feature>
<evidence type="ECO:0000256" key="4">
    <source>
        <dbReference type="ARBA" id="ARBA00022553"/>
    </source>
</evidence>
<accession>A0A6I3T4L1</accession>
<reference evidence="11" key="1">
    <citation type="journal article" date="2014" name="Int. J. Syst. Evol. Microbiol.">
        <title>Complete genome of a new Firmicutes species belonging to the dominant human colonic microbiota ('Ruminococcus bicirculans') reveals two chromosomes and a selective capacity to utilize plant glucans.</title>
        <authorList>
            <consortium name="NISC Comparative Sequencing Program"/>
            <person name="Wegmann U."/>
            <person name="Louis P."/>
            <person name="Goesmann A."/>
            <person name="Henrissat B."/>
            <person name="Duncan S.H."/>
            <person name="Flint H.J."/>
        </authorList>
    </citation>
    <scope>NUCLEOTIDE SEQUENCE</scope>
    <source>
        <strain evidence="11">CGMCC 1.15931</strain>
    </source>
</reference>
<dbReference type="RefSeq" id="WP_155472692.1">
    <property type="nucleotide sequence ID" value="NZ_BMKG01000013.1"/>
</dbReference>
<evidence type="ECO:0000256" key="3">
    <source>
        <dbReference type="ARBA" id="ARBA00012438"/>
    </source>
</evidence>
<dbReference type="Proteomes" id="UP000430634">
    <property type="component" value="Unassembled WGS sequence"/>
</dbReference>
<reference evidence="11" key="4">
    <citation type="submission" date="2024-05" db="EMBL/GenBank/DDBJ databases">
        <authorList>
            <person name="Sun Q."/>
            <person name="Zhou Y."/>
        </authorList>
    </citation>
    <scope>NUCLEOTIDE SEQUENCE</scope>
    <source>
        <strain evidence="11">CGMCC 1.15931</strain>
    </source>
</reference>
<dbReference type="InterPro" id="IPR036890">
    <property type="entry name" value="HATPase_C_sf"/>
</dbReference>
<dbReference type="PROSITE" id="PS50112">
    <property type="entry name" value="PAS"/>
    <property type="match status" value="1"/>
</dbReference>
<dbReference type="InterPro" id="IPR005467">
    <property type="entry name" value="His_kinase_dom"/>
</dbReference>
<dbReference type="SMART" id="SM00388">
    <property type="entry name" value="HisKA"/>
    <property type="match status" value="1"/>
</dbReference>
<dbReference type="InterPro" id="IPR001789">
    <property type="entry name" value="Sig_transdc_resp-reg_receiver"/>
</dbReference>
<dbReference type="SMART" id="SM00091">
    <property type="entry name" value="PAS"/>
    <property type="match status" value="1"/>
</dbReference>
<dbReference type="SUPFAM" id="SSF52172">
    <property type="entry name" value="CheY-like"/>
    <property type="match status" value="1"/>
</dbReference>